<organism evidence="4">
    <name type="scientific">hydrothermal vent metagenome</name>
    <dbReference type="NCBI Taxonomy" id="652676"/>
    <lineage>
        <taxon>unclassified sequences</taxon>
        <taxon>metagenomes</taxon>
        <taxon>ecological metagenomes</taxon>
    </lineage>
</organism>
<reference evidence="4" key="1">
    <citation type="submission" date="2018-06" db="EMBL/GenBank/DDBJ databases">
        <authorList>
            <person name="Zhirakovskaya E."/>
        </authorList>
    </citation>
    <scope>NUCLEOTIDE SEQUENCE</scope>
</reference>
<evidence type="ECO:0000259" key="3">
    <source>
        <dbReference type="PROSITE" id="PS50111"/>
    </source>
</evidence>
<dbReference type="SUPFAM" id="SSF58104">
    <property type="entry name" value="Methyl-accepting chemotaxis protein (MCP) signaling domain"/>
    <property type="match status" value="1"/>
</dbReference>
<gene>
    <name evidence="4" type="ORF">MNBD_NITROSPINAE01-845</name>
</gene>
<name>A0A3B1BXP6_9ZZZZ</name>
<dbReference type="PANTHER" id="PTHR32089:SF112">
    <property type="entry name" value="LYSOZYME-LIKE PROTEIN-RELATED"/>
    <property type="match status" value="1"/>
</dbReference>
<dbReference type="GO" id="GO:0007165">
    <property type="term" value="P:signal transduction"/>
    <property type="evidence" value="ECO:0007669"/>
    <property type="project" value="UniProtKB-KW"/>
</dbReference>
<feature type="transmembrane region" description="Helical" evidence="2">
    <location>
        <begin position="37"/>
        <end position="57"/>
    </location>
</feature>
<evidence type="ECO:0000256" key="1">
    <source>
        <dbReference type="ARBA" id="ARBA00023224"/>
    </source>
</evidence>
<evidence type="ECO:0000313" key="4">
    <source>
        <dbReference type="EMBL" id="VAX16258.1"/>
    </source>
</evidence>
<keyword evidence="1" id="KW-0807">Transducer</keyword>
<dbReference type="Pfam" id="PF00015">
    <property type="entry name" value="MCPsignal"/>
    <property type="match status" value="1"/>
</dbReference>
<dbReference type="EMBL" id="UOGC01000022">
    <property type="protein sequence ID" value="VAX16258.1"/>
    <property type="molecule type" value="Genomic_DNA"/>
</dbReference>
<keyword evidence="2" id="KW-1133">Transmembrane helix</keyword>
<keyword evidence="2" id="KW-0812">Transmembrane</keyword>
<protein>
    <submittedName>
        <fullName evidence="4">PUTATIVE MCP-DOMAIN SIGNAL TRANSDUCTION PROTEIN</fullName>
    </submittedName>
</protein>
<dbReference type="InterPro" id="IPR004089">
    <property type="entry name" value="MCPsignal_dom"/>
</dbReference>
<feature type="domain" description="Methyl-accepting transducer" evidence="3">
    <location>
        <begin position="121"/>
        <end position="350"/>
    </location>
</feature>
<dbReference type="AlphaFoldDB" id="A0A3B1BXP6"/>
<proteinExistence type="predicted"/>
<dbReference type="GO" id="GO:0016020">
    <property type="term" value="C:membrane"/>
    <property type="evidence" value="ECO:0007669"/>
    <property type="project" value="InterPro"/>
</dbReference>
<dbReference type="PROSITE" id="PS50111">
    <property type="entry name" value="CHEMOTAXIS_TRANSDUC_2"/>
    <property type="match status" value="1"/>
</dbReference>
<dbReference type="PANTHER" id="PTHR32089">
    <property type="entry name" value="METHYL-ACCEPTING CHEMOTAXIS PROTEIN MCPB"/>
    <property type="match status" value="1"/>
</dbReference>
<sequence length="554" mass="60832">MNTQSFWGMSFRFSVPPGIIFLLYLAANWFFKPSTEIALFFDFACFTGMMGTIFYAVHHTIYSPALKINTYVESILKGSIPLDTQLDLNVPNNVSDPVNKLQLALKESRVMADLMVKLIPSMDRIVKASQSKSESLSEERQDADFLSTIAEQTTKVLLMVGSNVKKEGKVGADRSRALLSTIKLFTEYKKNTQKSVLTVEEMATGVQEVEKNSKVIKEIIEMIEDLADQTNLLALNASIEASRAGEFGHGFAVVAGEVRKLAVKAASATGTMRKVALANDRTINEMSGRFKNLATELKSMAERISYAKSALHSMGNSSQKSTSLYEMTLNAMDEQMLSGERLDRLYASISQRLDKTELDAGKLTLSLANVASFIEALGNKTLAVNHGSPDIIARIGYACEKCANTIGMAVAKDINDGNINVNNLKATPDNIQTIWYKTSAELLPDIQKNAMADLQRDLENITINGASVHTKFLYTVFCDTNGHVPHQEKQILPQNDALNISTGSKIGNTWMSVHIGNSEEGLVMNVATPVFTTVNSENFHLGGFRIGFKISDSD</sequence>
<feature type="transmembrane region" description="Helical" evidence="2">
    <location>
        <begin position="12"/>
        <end position="31"/>
    </location>
</feature>
<accession>A0A3B1BXP6</accession>
<dbReference type="Gene3D" id="1.10.287.950">
    <property type="entry name" value="Methyl-accepting chemotaxis protein"/>
    <property type="match status" value="1"/>
</dbReference>
<keyword evidence="2" id="KW-0472">Membrane</keyword>
<dbReference type="SMART" id="SM00283">
    <property type="entry name" value="MA"/>
    <property type="match status" value="1"/>
</dbReference>
<evidence type="ECO:0000256" key="2">
    <source>
        <dbReference type="SAM" id="Phobius"/>
    </source>
</evidence>